<accession>A0AAP2CND2</accession>
<sequence>MRALLIALVLLWPGLGQAQMRYSEVIRTELPEGMTLPAEIAETMDWLEAQGYGDVVTAQGLSGAAARFVSIYPPALRDAPGASYAFFNTSGLRYTQFWEVPDPALDARLYEIAAIAGDGGRAALWLDDAGKQWIVSIGHDEIGVISDDPKVFLAFLAIGYAEPAWLSEPDASPMEIFLEENGYATLEEMEADYGEEVEAPIAPEAFRAFLEERFDITVPQTAAEIGLTGFASYGDLNSDDPFAAWVAQTTPPPTQAELDRIAEVQSMAEKIANGIEIEPEAEEP</sequence>
<dbReference type="Proteomes" id="UP001315686">
    <property type="component" value="Unassembled WGS sequence"/>
</dbReference>
<comment type="caution">
    <text evidence="1">The sequence shown here is derived from an EMBL/GenBank/DDBJ whole genome shotgun (WGS) entry which is preliminary data.</text>
</comment>
<dbReference type="AlphaFoldDB" id="A0AAP2CND2"/>
<gene>
    <name evidence="1" type="ORF">IV417_09485</name>
</gene>
<organism evidence="1 2">
    <name type="scientific">Harenicola maris</name>
    <dbReference type="NCBI Taxonomy" id="2841044"/>
    <lineage>
        <taxon>Bacteria</taxon>
        <taxon>Pseudomonadati</taxon>
        <taxon>Pseudomonadota</taxon>
        <taxon>Alphaproteobacteria</taxon>
        <taxon>Rhodobacterales</taxon>
        <taxon>Paracoccaceae</taxon>
        <taxon>Harenicola</taxon>
    </lineage>
</organism>
<proteinExistence type="predicted"/>
<dbReference type="EMBL" id="JADQAZ010000002">
    <property type="protein sequence ID" value="MBT0957619.1"/>
    <property type="molecule type" value="Genomic_DNA"/>
</dbReference>
<reference evidence="1 2" key="1">
    <citation type="journal article" date="2021" name="Arch. Microbiol.">
        <title>Harenicola maris gen. nov., sp. nov. isolated from the Sea of Japan shallow sediments.</title>
        <authorList>
            <person name="Romanenko L.A."/>
            <person name="Kurilenko V.V."/>
            <person name="Chernysheva N.Y."/>
            <person name="Tekutyeva L.A."/>
            <person name="Velansky P.V."/>
            <person name="Svetashev V.I."/>
            <person name="Isaeva M.P."/>
        </authorList>
    </citation>
    <scope>NUCLEOTIDE SEQUENCE [LARGE SCALE GENOMIC DNA]</scope>
    <source>
        <strain evidence="1 2">KMM 3653</strain>
    </source>
</reference>
<protein>
    <submittedName>
        <fullName evidence="1">Uncharacterized protein</fullName>
    </submittedName>
</protein>
<evidence type="ECO:0000313" key="2">
    <source>
        <dbReference type="Proteomes" id="UP001315686"/>
    </source>
</evidence>
<keyword evidence="2" id="KW-1185">Reference proteome</keyword>
<name>A0AAP2CND2_9RHOB</name>
<evidence type="ECO:0000313" key="1">
    <source>
        <dbReference type="EMBL" id="MBT0957619.1"/>
    </source>
</evidence>
<dbReference type="RefSeq" id="WP_327793847.1">
    <property type="nucleotide sequence ID" value="NZ_JADQAZ010000002.1"/>
</dbReference>